<organism evidence="2 3">
    <name type="scientific">Mycolicibacterium rhodesiae</name>
    <name type="common">Mycobacterium rhodesiae</name>
    <dbReference type="NCBI Taxonomy" id="36814"/>
    <lineage>
        <taxon>Bacteria</taxon>
        <taxon>Bacillati</taxon>
        <taxon>Actinomycetota</taxon>
        <taxon>Actinomycetes</taxon>
        <taxon>Mycobacteriales</taxon>
        <taxon>Mycobacteriaceae</taxon>
        <taxon>Mycolicibacterium</taxon>
    </lineage>
</organism>
<evidence type="ECO:0000313" key="3">
    <source>
        <dbReference type="Proteomes" id="UP000192534"/>
    </source>
</evidence>
<evidence type="ECO:0000256" key="1">
    <source>
        <dbReference type="SAM" id="Phobius"/>
    </source>
</evidence>
<keyword evidence="1" id="KW-0812">Transmembrane</keyword>
<sequence>MWMNLYAVSAVIVAVVTWLVSPHFQSSDPPSDAARGFWSVVAGVLWPVIVVGAVQLVAVRYVVQRLRSEPVEVTDLPPPAVLQEACSRS</sequence>
<gene>
    <name evidence="2" type="ORF">BST42_23935</name>
</gene>
<comment type="caution">
    <text evidence="2">The sequence shown here is derived from an EMBL/GenBank/DDBJ whole genome shotgun (WGS) entry which is preliminary data.</text>
</comment>
<name>A0A1X0IMT7_MYCRH</name>
<keyword evidence="1" id="KW-0472">Membrane</keyword>
<proteinExistence type="predicted"/>
<dbReference type="OrthoDB" id="4733774at2"/>
<protein>
    <submittedName>
        <fullName evidence="2">Uncharacterized protein</fullName>
    </submittedName>
</protein>
<feature type="transmembrane region" description="Helical" evidence="1">
    <location>
        <begin position="36"/>
        <end position="59"/>
    </location>
</feature>
<accession>A0A1X0IMT7</accession>
<dbReference type="RefSeq" id="WP_083121812.1">
    <property type="nucleotide sequence ID" value="NZ_JACKUO010000014.1"/>
</dbReference>
<dbReference type="Proteomes" id="UP000192534">
    <property type="component" value="Unassembled WGS sequence"/>
</dbReference>
<keyword evidence="1" id="KW-1133">Transmembrane helix</keyword>
<keyword evidence="3" id="KW-1185">Reference proteome</keyword>
<reference evidence="2 3" key="1">
    <citation type="submission" date="2016-12" db="EMBL/GenBank/DDBJ databases">
        <title>The new phylogeny of genus Mycobacterium.</title>
        <authorList>
            <person name="Tortoli E."/>
            <person name="Trovato A."/>
            <person name="Cirillo D.M."/>
        </authorList>
    </citation>
    <scope>NUCLEOTIDE SEQUENCE [LARGE SCALE GENOMIC DNA]</scope>
    <source>
        <strain evidence="2 3">DSM 44223</strain>
    </source>
</reference>
<dbReference type="AlphaFoldDB" id="A0A1X0IMT7"/>
<dbReference type="EMBL" id="MVIH01000016">
    <property type="protein sequence ID" value="ORB49049.1"/>
    <property type="molecule type" value="Genomic_DNA"/>
</dbReference>
<evidence type="ECO:0000313" key="2">
    <source>
        <dbReference type="EMBL" id="ORB49049.1"/>
    </source>
</evidence>